<dbReference type="InterPro" id="IPR001296">
    <property type="entry name" value="Glyco_trans_1"/>
</dbReference>
<accession>A0A1I4IGT4</accession>
<feature type="domain" description="Glycosyl transferase family 1" evidence="1">
    <location>
        <begin position="214"/>
        <end position="362"/>
    </location>
</feature>
<proteinExistence type="predicted"/>
<sequence>MKIALIHFRTGQTDGVSLEMDKWRFVLEKMGHQVRYISGSPEADIYLPELNYKNPQNEKFVRNAYQHLSDYQNETAFKTEIMTAVEKLNQHLKEVIKKAKFDLLIPNNIFSLGWNIPAALALAKVIREFELPVICHHHDFYWERELYSEPSCNFIAEILADYFPPSLTNSEEVVINSLAQAELKKRKGLKSTVVPNVFNFQQQPWQIDSYNYDLRSKLGIKADDIIILHATRIAERKAIELAIETAAKLARQLTNFELYDGRIFGPENEVVFLLPGLPEAEAAYLEFLKQMAADYNLKLIFANQLFAQQRQQSAGQKIYSFWDSYVIADLITYTSIKEGWGNQLLEALFAQKPLLIFEYPVFRADLSSYGLKLASLGSDYQKRKNGYIKLPADQFKGAIQEAIKYLKDTNYRSEVVAHNFAVGACYFSYQRLENLLEKLLTKFDLVT</sequence>
<gene>
    <name evidence="2" type="ORF">SAMN02983006_01414</name>
</gene>
<dbReference type="Proteomes" id="UP000199006">
    <property type="component" value="Unassembled WGS sequence"/>
</dbReference>
<dbReference type="Pfam" id="PF00534">
    <property type="entry name" value="Glycos_transf_1"/>
    <property type="match status" value="1"/>
</dbReference>
<dbReference type="OrthoDB" id="9762705at2"/>
<dbReference type="PANTHER" id="PTHR12526:SF628">
    <property type="entry name" value="MANNOSYLGLUCOSYLGLYCERATE SYNTHASE"/>
    <property type="match status" value="1"/>
</dbReference>
<dbReference type="STRING" id="29563.SAMN02983006_01414"/>
<dbReference type="RefSeq" id="WP_089861419.1">
    <property type="nucleotide sequence ID" value="NZ_FOTI01000017.1"/>
</dbReference>
<protein>
    <submittedName>
        <fullName evidence="2">Glycosyltransferase involved in cell wall bisynthesis</fullName>
    </submittedName>
</protein>
<dbReference type="CDD" id="cd03801">
    <property type="entry name" value="GT4_PimA-like"/>
    <property type="match status" value="1"/>
</dbReference>
<evidence type="ECO:0000259" key="1">
    <source>
        <dbReference type="Pfam" id="PF00534"/>
    </source>
</evidence>
<keyword evidence="3" id="KW-1185">Reference proteome</keyword>
<reference evidence="2 3" key="1">
    <citation type="submission" date="2016-10" db="EMBL/GenBank/DDBJ databases">
        <authorList>
            <person name="de Groot N.N."/>
        </authorList>
    </citation>
    <scope>NUCLEOTIDE SEQUENCE [LARGE SCALE GENOMIC DNA]</scope>
    <source>
        <strain evidence="2 3">ATCC 51327</strain>
    </source>
</reference>
<keyword evidence="2" id="KW-0808">Transferase</keyword>
<evidence type="ECO:0000313" key="3">
    <source>
        <dbReference type="Proteomes" id="UP000199006"/>
    </source>
</evidence>
<name>A0A1I4IGT4_9FIRM</name>
<dbReference type="PANTHER" id="PTHR12526">
    <property type="entry name" value="GLYCOSYLTRANSFERASE"/>
    <property type="match status" value="1"/>
</dbReference>
<dbReference type="GO" id="GO:0016757">
    <property type="term" value="F:glycosyltransferase activity"/>
    <property type="evidence" value="ECO:0007669"/>
    <property type="project" value="InterPro"/>
</dbReference>
<dbReference type="SUPFAM" id="SSF53756">
    <property type="entry name" value="UDP-Glycosyltransferase/glycogen phosphorylase"/>
    <property type="match status" value="1"/>
</dbReference>
<dbReference type="EMBL" id="FOTI01000017">
    <property type="protein sequence ID" value="SFL53599.1"/>
    <property type="molecule type" value="Genomic_DNA"/>
</dbReference>
<dbReference type="AlphaFoldDB" id="A0A1I4IGT4"/>
<evidence type="ECO:0000313" key="2">
    <source>
        <dbReference type="EMBL" id="SFL53599.1"/>
    </source>
</evidence>
<organism evidence="2 3">
    <name type="scientific">Halanaerobium salsuginis</name>
    <dbReference type="NCBI Taxonomy" id="29563"/>
    <lineage>
        <taxon>Bacteria</taxon>
        <taxon>Bacillati</taxon>
        <taxon>Bacillota</taxon>
        <taxon>Clostridia</taxon>
        <taxon>Halanaerobiales</taxon>
        <taxon>Halanaerobiaceae</taxon>
        <taxon>Halanaerobium</taxon>
    </lineage>
</organism>
<dbReference type="Gene3D" id="3.40.50.2000">
    <property type="entry name" value="Glycogen Phosphorylase B"/>
    <property type="match status" value="2"/>
</dbReference>